<dbReference type="GO" id="GO:0099402">
    <property type="term" value="P:plant organ development"/>
    <property type="evidence" value="ECO:0007669"/>
    <property type="project" value="InterPro"/>
</dbReference>
<dbReference type="KEGG" id="nnu:104599372"/>
<dbReference type="GO" id="GO:0005634">
    <property type="term" value="C:nucleus"/>
    <property type="evidence" value="ECO:0007669"/>
    <property type="project" value="UniProtKB-SubCell"/>
</dbReference>
<dbReference type="SMART" id="SM00389">
    <property type="entry name" value="HOX"/>
    <property type="match status" value="1"/>
</dbReference>
<dbReference type="eggNOG" id="ENOG502RZ2B">
    <property type="taxonomic scope" value="Eukaryota"/>
</dbReference>
<dbReference type="GO" id="GO:0003700">
    <property type="term" value="F:DNA-binding transcription factor activity"/>
    <property type="evidence" value="ECO:0007669"/>
    <property type="project" value="InterPro"/>
</dbReference>
<dbReference type="InterPro" id="IPR001356">
    <property type="entry name" value="HD"/>
</dbReference>
<reference evidence="13" key="1">
    <citation type="submission" date="2025-08" db="UniProtKB">
        <authorList>
            <consortium name="RefSeq"/>
        </authorList>
    </citation>
    <scope>IDENTIFICATION</scope>
</reference>
<keyword evidence="4 9" id="KW-0238">DNA-binding</keyword>
<dbReference type="AlphaFoldDB" id="A0A1U8A1U9"/>
<dbReference type="STRING" id="4432.A0A1U8A1U9"/>
<dbReference type="FunCoup" id="A0A1U8A1U9">
    <property type="interactions" value="216"/>
</dbReference>
<dbReference type="GO" id="GO:0003677">
    <property type="term" value="F:DNA binding"/>
    <property type="evidence" value="ECO:0007669"/>
    <property type="project" value="UniProtKB-UniRule"/>
</dbReference>
<feature type="region of interest" description="Disordered" evidence="11">
    <location>
        <begin position="133"/>
        <end position="156"/>
    </location>
</feature>
<keyword evidence="12" id="KW-1185">Reference proteome</keyword>
<dbReference type="RefSeq" id="XP_010260182.1">
    <property type="nucleotide sequence ID" value="XM_010261880.1"/>
</dbReference>
<dbReference type="PANTHER" id="PTHR45940:SF6">
    <property type="entry name" value="WUSCHEL-RELATED HOMEOBOX 2"/>
    <property type="match status" value="1"/>
</dbReference>
<organism evidence="12 13">
    <name type="scientific">Nelumbo nucifera</name>
    <name type="common">Sacred lotus</name>
    <dbReference type="NCBI Taxonomy" id="4432"/>
    <lineage>
        <taxon>Eukaryota</taxon>
        <taxon>Viridiplantae</taxon>
        <taxon>Streptophyta</taxon>
        <taxon>Embryophyta</taxon>
        <taxon>Tracheophyta</taxon>
        <taxon>Spermatophyta</taxon>
        <taxon>Magnoliopsida</taxon>
        <taxon>Proteales</taxon>
        <taxon>Nelumbonaceae</taxon>
        <taxon>Nelumbo</taxon>
    </lineage>
</organism>
<evidence type="ECO:0000256" key="9">
    <source>
        <dbReference type="PROSITE-ProRule" id="PRU00108"/>
    </source>
</evidence>
<dbReference type="OMA" id="PASSRWN"/>
<dbReference type="Gene3D" id="1.10.10.60">
    <property type="entry name" value="Homeodomain-like"/>
    <property type="match status" value="1"/>
</dbReference>
<dbReference type="PROSITE" id="PS50071">
    <property type="entry name" value="HOMEOBOX_2"/>
    <property type="match status" value="1"/>
</dbReference>
<comment type="similarity">
    <text evidence="8">Belongs to the WUS homeobox family.</text>
</comment>
<evidence type="ECO:0000256" key="2">
    <source>
        <dbReference type="ARBA" id="ARBA00022473"/>
    </source>
</evidence>
<dbReference type="InterPro" id="IPR044555">
    <property type="entry name" value="WUSCHEL-like"/>
</dbReference>
<dbReference type="CDD" id="cd00086">
    <property type="entry name" value="homeodomain"/>
    <property type="match status" value="1"/>
</dbReference>
<dbReference type="Pfam" id="PF00046">
    <property type="entry name" value="Homeodomain"/>
    <property type="match status" value="1"/>
</dbReference>
<dbReference type="FunFam" id="1.10.10.60:FF:000146">
    <property type="entry name" value="WUSCHEL-related homeobox 4"/>
    <property type="match status" value="1"/>
</dbReference>
<comment type="subcellular location">
    <subcellularLocation>
        <location evidence="1 9 10">Nucleus</location>
    </subcellularLocation>
</comment>
<evidence type="ECO:0000313" key="13">
    <source>
        <dbReference type="RefSeq" id="XP_010260182.1"/>
    </source>
</evidence>
<proteinExistence type="inferred from homology"/>
<keyword evidence="3" id="KW-0805">Transcription regulation</keyword>
<dbReference type="Proteomes" id="UP000189703">
    <property type="component" value="Unplaced"/>
</dbReference>
<protein>
    <submittedName>
        <fullName evidence="13">WUSCHEL-related homeobox 2</fullName>
    </submittedName>
</protein>
<evidence type="ECO:0000256" key="8">
    <source>
        <dbReference type="ARBA" id="ARBA00024040"/>
    </source>
</evidence>
<evidence type="ECO:0000256" key="5">
    <source>
        <dbReference type="ARBA" id="ARBA00023155"/>
    </source>
</evidence>
<evidence type="ECO:0000256" key="1">
    <source>
        <dbReference type="ARBA" id="ARBA00004123"/>
    </source>
</evidence>
<dbReference type="PANTHER" id="PTHR45940">
    <property type="entry name" value="WUSCHEL-RELATED HOMEOBOX 1-RELATED"/>
    <property type="match status" value="1"/>
</dbReference>
<gene>
    <name evidence="13" type="primary">LOC104599372</name>
</gene>
<feature type="region of interest" description="Disordered" evidence="11">
    <location>
        <begin position="1"/>
        <end position="20"/>
    </location>
</feature>
<evidence type="ECO:0000256" key="6">
    <source>
        <dbReference type="ARBA" id="ARBA00023163"/>
    </source>
</evidence>
<dbReference type="OrthoDB" id="1896656at2759"/>
<evidence type="ECO:0000256" key="4">
    <source>
        <dbReference type="ARBA" id="ARBA00023125"/>
    </source>
</evidence>
<evidence type="ECO:0000256" key="7">
    <source>
        <dbReference type="ARBA" id="ARBA00023242"/>
    </source>
</evidence>
<evidence type="ECO:0000313" key="12">
    <source>
        <dbReference type="Proteomes" id="UP000189703"/>
    </source>
</evidence>
<keyword evidence="6" id="KW-0804">Transcription</keyword>
<evidence type="ECO:0000256" key="11">
    <source>
        <dbReference type="SAM" id="MobiDB-lite"/>
    </source>
</evidence>
<accession>A0A1U8A1U9</accession>
<dbReference type="InterPro" id="IPR009057">
    <property type="entry name" value="Homeodomain-like_sf"/>
</dbReference>
<dbReference type="SUPFAM" id="SSF46689">
    <property type="entry name" value="Homeodomain-like"/>
    <property type="match status" value="1"/>
</dbReference>
<evidence type="ECO:0000256" key="10">
    <source>
        <dbReference type="RuleBase" id="RU000682"/>
    </source>
</evidence>
<keyword evidence="5 9" id="KW-0371">Homeobox</keyword>
<sequence length="253" mass="27897">MEDKSVELLASAGSPASTRWNPTKEQISILESLYRQGIRTPTAEQIQQISSRLRMYGHIEGKNVFYWFQNHKARQRQKQKQESMVYANQFFHKAAPVLVHSPRPCNNVVCAPFYMPQTGIGFYPPHPKVLLPGGVKRKPKMDKMEKRKGTGGGGDGVSAGAGYEAAQAGFYNMYKDDDNEGLVGTTDGHHETLTLFPLHPTGVLEDKIENHFPSTSAENSNASTSSGSNSVEVVSADQPLIDFFAENGSVESY</sequence>
<evidence type="ECO:0000256" key="3">
    <source>
        <dbReference type="ARBA" id="ARBA00023015"/>
    </source>
</evidence>
<keyword evidence="2" id="KW-0217">Developmental protein</keyword>
<keyword evidence="7 9" id="KW-0539">Nucleus</keyword>
<feature type="DNA-binding region" description="Homeobox" evidence="9">
    <location>
        <begin position="15"/>
        <end position="79"/>
    </location>
</feature>
<dbReference type="GeneID" id="104599372"/>
<dbReference type="SMR" id="A0A1U8A1U9"/>
<name>A0A1U8A1U9_NELNU</name>